<dbReference type="GO" id="GO:0120010">
    <property type="term" value="P:intermembrane phospholipid transfer"/>
    <property type="evidence" value="ECO:0007669"/>
    <property type="project" value="TreeGrafter"/>
</dbReference>
<evidence type="ECO:0000313" key="6">
    <source>
        <dbReference type="Proteomes" id="UP000254504"/>
    </source>
</evidence>
<dbReference type="AlphaFoldDB" id="A0AAD0QLR7"/>
<accession>A0AAD0QLR7</accession>
<keyword evidence="7" id="KW-1185">Reference proteome</keyword>
<dbReference type="EMBL" id="PDKD01000016">
    <property type="protein sequence ID" value="RXJ89892.1"/>
    <property type="molecule type" value="Genomic_DNA"/>
</dbReference>
<dbReference type="KEGG" id="atp:ATR_1163"/>
<dbReference type="PANTHER" id="PTHR30035">
    <property type="entry name" value="LIPOPROTEIN VACJ-RELATED"/>
    <property type="match status" value="1"/>
</dbReference>
<evidence type="ECO:0000313" key="5">
    <source>
        <dbReference type="EMBL" id="RXJ89892.1"/>
    </source>
</evidence>
<organism evidence="4 6">
    <name type="scientific">Aliarcobacter trophiarum LMG 25534</name>
    <dbReference type="NCBI Taxonomy" id="1032241"/>
    <lineage>
        <taxon>Bacteria</taxon>
        <taxon>Pseudomonadati</taxon>
        <taxon>Campylobacterota</taxon>
        <taxon>Epsilonproteobacteria</taxon>
        <taxon>Campylobacterales</taxon>
        <taxon>Arcobacteraceae</taxon>
        <taxon>Aliarcobacter</taxon>
    </lineage>
</organism>
<evidence type="ECO:0000256" key="2">
    <source>
        <dbReference type="ARBA" id="ARBA00022729"/>
    </source>
</evidence>
<evidence type="ECO:0000313" key="7">
    <source>
        <dbReference type="Proteomes" id="UP000289132"/>
    </source>
</evidence>
<evidence type="ECO:0000256" key="1">
    <source>
        <dbReference type="ARBA" id="ARBA00010634"/>
    </source>
</evidence>
<reference evidence="4 6" key="2">
    <citation type="submission" date="2018-07" db="EMBL/GenBank/DDBJ databases">
        <title>Complete genome of the Arcobacter trophiarum type strain LMG 25534.</title>
        <authorList>
            <person name="Miller W.G."/>
            <person name="Yee E."/>
        </authorList>
    </citation>
    <scope>NUCLEOTIDE SEQUENCE [LARGE SCALE GENOMIC DNA]</scope>
    <source>
        <strain evidence="4 6">LMG 25534</strain>
    </source>
</reference>
<gene>
    <name evidence="4" type="primary">mlaA</name>
    <name evidence="4" type="ORF">ATR_1163</name>
    <name evidence="5" type="ORF">CRU87_08325</name>
</gene>
<protein>
    <submittedName>
        <fullName evidence="4 5">ABC transporter</fullName>
    </submittedName>
</protein>
<dbReference type="InterPro" id="IPR007428">
    <property type="entry name" value="MlaA"/>
</dbReference>
<evidence type="ECO:0000256" key="3">
    <source>
        <dbReference type="SAM" id="SignalP"/>
    </source>
</evidence>
<evidence type="ECO:0000313" key="4">
    <source>
        <dbReference type="EMBL" id="AXK49025.1"/>
    </source>
</evidence>
<comment type="similarity">
    <text evidence="1">Belongs to the MlaA family.</text>
</comment>
<reference evidence="5 7" key="1">
    <citation type="submission" date="2017-10" db="EMBL/GenBank/DDBJ databases">
        <title>Genomics of the genus Arcobacter.</title>
        <authorList>
            <person name="Perez-Cataluna A."/>
            <person name="Figueras M.J."/>
        </authorList>
    </citation>
    <scope>NUCLEOTIDE SEQUENCE [LARGE SCALE GENOMIC DNA]</scope>
    <source>
        <strain evidence="5 7">LMG 25534</strain>
    </source>
</reference>
<feature type="signal peptide" evidence="3">
    <location>
        <begin position="1"/>
        <end position="16"/>
    </location>
</feature>
<keyword evidence="2 3" id="KW-0732">Signal</keyword>
<dbReference type="GO" id="GO:0016020">
    <property type="term" value="C:membrane"/>
    <property type="evidence" value="ECO:0007669"/>
    <property type="project" value="InterPro"/>
</dbReference>
<keyword evidence="4" id="KW-0449">Lipoprotein</keyword>
<dbReference type="PANTHER" id="PTHR30035:SF3">
    <property type="entry name" value="INTERMEMBRANE PHOSPHOLIPID TRANSPORT SYSTEM LIPOPROTEIN MLAA"/>
    <property type="match status" value="1"/>
</dbReference>
<dbReference type="EMBL" id="CP031367">
    <property type="protein sequence ID" value="AXK49025.1"/>
    <property type="molecule type" value="Genomic_DNA"/>
</dbReference>
<dbReference type="RefSeq" id="WP_115428530.1">
    <property type="nucleotide sequence ID" value="NZ_CP031367.1"/>
</dbReference>
<proteinExistence type="inferred from homology"/>
<dbReference type="Proteomes" id="UP000254504">
    <property type="component" value="Chromosome"/>
</dbReference>
<name>A0AAD0QLR7_9BACT</name>
<sequence>MKNIIFIMLFSAFSFANEGNFPEDIESEFKPTNSVVFDPLSGYNRVMTSFNDGFITYVLSPTAKGYAYVVPEVARTGINNFFINLFFPVRFVNNLLQLKFERAGKEMGRFLVNTIWGFGGFMDQATNTLGMERYKEDFGQTLGYWGVGEGFHVVLPFLGPSNLRDIVGITGDLILAPTSQLAHNVLPYKIPQNDLQAIGMDTLYIVNDYSFHPDMYEIVKKDAIDLYPYLRDAYNQKREKEIEE</sequence>
<feature type="chain" id="PRO_5041915702" evidence="3">
    <location>
        <begin position="17"/>
        <end position="244"/>
    </location>
</feature>
<dbReference type="Proteomes" id="UP000289132">
    <property type="component" value="Unassembled WGS sequence"/>
</dbReference>
<dbReference type="PRINTS" id="PR01805">
    <property type="entry name" value="VACJLIPOPROT"/>
</dbReference>
<dbReference type="Pfam" id="PF04333">
    <property type="entry name" value="MlaA"/>
    <property type="match status" value="1"/>
</dbReference>